<evidence type="ECO:0000256" key="1">
    <source>
        <dbReference type="ARBA" id="ARBA00007074"/>
    </source>
</evidence>
<dbReference type="InterPro" id="IPR000064">
    <property type="entry name" value="NLP_P60_dom"/>
</dbReference>
<dbReference type="SUPFAM" id="SSF54001">
    <property type="entry name" value="Cysteine proteinases"/>
    <property type="match status" value="1"/>
</dbReference>
<accession>A0A3N2CZB2</accession>
<reference evidence="6 7" key="1">
    <citation type="submission" date="2018-11" db="EMBL/GenBank/DDBJ databases">
        <title>Sequencing the genomes of 1000 actinobacteria strains.</title>
        <authorList>
            <person name="Klenk H.-P."/>
        </authorList>
    </citation>
    <scope>NUCLEOTIDE SEQUENCE [LARGE SCALE GENOMIC DNA]</scope>
    <source>
        <strain evidence="6 7">DSM 12652</strain>
    </source>
</reference>
<keyword evidence="3" id="KW-0378">Hydrolase</keyword>
<dbReference type="PANTHER" id="PTHR47359">
    <property type="entry name" value="PEPTIDOGLYCAN DL-ENDOPEPTIDASE CWLO"/>
    <property type="match status" value="1"/>
</dbReference>
<evidence type="ECO:0000256" key="3">
    <source>
        <dbReference type="ARBA" id="ARBA00022801"/>
    </source>
</evidence>
<dbReference type="Gene3D" id="3.90.1720.10">
    <property type="entry name" value="endopeptidase domain like (from Nostoc punctiforme)"/>
    <property type="match status" value="1"/>
</dbReference>
<proteinExistence type="inferred from homology"/>
<dbReference type="InterPro" id="IPR051794">
    <property type="entry name" value="PG_Endopeptidase_C40"/>
</dbReference>
<keyword evidence="7" id="KW-1185">Reference proteome</keyword>
<dbReference type="PANTHER" id="PTHR47359:SF3">
    <property type="entry name" value="NLP_P60 DOMAIN-CONTAINING PROTEIN-RELATED"/>
    <property type="match status" value="1"/>
</dbReference>
<keyword evidence="4" id="KW-0788">Thiol protease</keyword>
<keyword evidence="2" id="KW-0645">Protease</keyword>
<gene>
    <name evidence="6" type="ORF">EDD33_3773</name>
</gene>
<evidence type="ECO:0000313" key="7">
    <source>
        <dbReference type="Proteomes" id="UP000281738"/>
    </source>
</evidence>
<dbReference type="AlphaFoldDB" id="A0A3N2CZB2"/>
<dbReference type="Proteomes" id="UP000281738">
    <property type="component" value="Unassembled WGS sequence"/>
</dbReference>
<evidence type="ECO:0000259" key="5">
    <source>
        <dbReference type="PROSITE" id="PS51935"/>
    </source>
</evidence>
<evidence type="ECO:0000256" key="2">
    <source>
        <dbReference type="ARBA" id="ARBA00022670"/>
    </source>
</evidence>
<dbReference type="GO" id="GO:0008234">
    <property type="term" value="F:cysteine-type peptidase activity"/>
    <property type="evidence" value="ECO:0007669"/>
    <property type="project" value="UniProtKB-KW"/>
</dbReference>
<protein>
    <submittedName>
        <fullName evidence="6">NlpC/P60 family protein</fullName>
    </submittedName>
</protein>
<dbReference type="GO" id="GO:0006508">
    <property type="term" value="P:proteolysis"/>
    <property type="evidence" value="ECO:0007669"/>
    <property type="project" value="UniProtKB-KW"/>
</dbReference>
<comment type="caution">
    <text evidence="6">The sequence shown here is derived from an EMBL/GenBank/DDBJ whole genome shotgun (WGS) entry which is preliminary data.</text>
</comment>
<dbReference type="EMBL" id="RKHO01000001">
    <property type="protein sequence ID" value="ROR92872.1"/>
    <property type="molecule type" value="Genomic_DNA"/>
</dbReference>
<organism evidence="6 7">
    <name type="scientific">Nocardioides aurantiacus</name>
    <dbReference type="NCBI Taxonomy" id="86796"/>
    <lineage>
        <taxon>Bacteria</taxon>
        <taxon>Bacillati</taxon>
        <taxon>Actinomycetota</taxon>
        <taxon>Actinomycetes</taxon>
        <taxon>Propionibacteriales</taxon>
        <taxon>Nocardioidaceae</taxon>
        <taxon>Nocardioides</taxon>
    </lineage>
</organism>
<dbReference type="InterPro" id="IPR038765">
    <property type="entry name" value="Papain-like_cys_pep_sf"/>
</dbReference>
<dbReference type="PROSITE" id="PS51935">
    <property type="entry name" value="NLPC_P60"/>
    <property type="match status" value="1"/>
</dbReference>
<dbReference type="Pfam" id="PF00877">
    <property type="entry name" value="NLPC_P60"/>
    <property type="match status" value="1"/>
</dbReference>
<feature type="domain" description="NlpC/P60" evidence="5">
    <location>
        <begin position="42"/>
        <end position="163"/>
    </location>
</feature>
<evidence type="ECO:0000256" key="4">
    <source>
        <dbReference type="ARBA" id="ARBA00022807"/>
    </source>
</evidence>
<sequence>MSSHALPRPHHPRALAQLLVMMVLAAGLVLAGPAGDASAASTTKVRNATNIALNQKGDPYRYGAAGPGAFDCSGLIYYSYRKAGISVPRTSGQQAAHARRIAKGNMRRGDLMFFHNGGRVYHAAIFLGWKDGRAQLLHSPRSGSRVHVTRTWTTQWFGGTLRG</sequence>
<name>A0A3N2CZB2_9ACTN</name>
<evidence type="ECO:0000313" key="6">
    <source>
        <dbReference type="EMBL" id="ROR92872.1"/>
    </source>
</evidence>
<comment type="similarity">
    <text evidence="1">Belongs to the peptidase C40 family.</text>
</comment>